<organism evidence="1 2">
    <name type="scientific">Roseburia intestinalis</name>
    <dbReference type="NCBI Taxonomy" id="166486"/>
    <lineage>
        <taxon>Bacteria</taxon>
        <taxon>Bacillati</taxon>
        <taxon>Bacillota</taxon>
        <taxon>Clostridia</taxon>
        <taxon>Lachnospirales</taxon>
        <taxon>Lachnospiraceae</taxon>
        <taxon>Roseburia</taxon>
    </lineage>
</organism>
<evidence type="ECO:0008006" key="3">
    <source>
        <dbReference type="Google" id="ProtNLM"/>
    </source>
</evidence>
<protein>
    <recommendedName>
        <fullName evidence="3">Platelet activating factor</fullName>
    </recommendedName>
</protein>
<dbReference type="Proteomes" id="UP000095350">
    <property type="component" value="Unassembled WGS sequence"/>
</dbReference>
<proteinExistence type="predicted"/>
<dbReference type="InterPro" id="IPR036514">
    <property type="entry name" value="SGNH_hydro_sf"/>
</dbReference>
<gene>
    <name evidence="1" type="ORF">ERS852572_00120</name>
</gene>
<reference evidence="1 2" key="1">
    <citation type="submission" date="2015-09" db="EMBL/GenBank/DDBJ databases">
        <authorList>
            <consortium name="Pathogen Informatics"/>
        </authorList>
    </citation>
    <scope>NUCLEOTIDE SEQUENCE [LARGE SCALE GENOMIC DNA]</scope>
    <source>
        <strain evidence="1 2">2789STDY5834960</strain>
    </source>
</reference>
<evidence type="ECO:0000313" key="2">
    <source>
        <dbReference type="Proteomes" id="UP000095350"/>
    </source>
</evidence>
<dbReference type="Gene3D" id="3.40.50.1110">
    <property type="entry name" value="SGNH hydrolase"/>
    <property type="match status" value="1"/>
</dbReference>
<dbReference type="AlphaFoldDB" id="A0A173R1T2"/>
<dbReference type="GeneID" id="61434088"/>
<evidence type="ECO:0000313" key="1">
    <source>
        <dbReference type="EMBL" id="CUM71765.1"/>
    </source>
</evidence>
<dbReference type="OrthoDB" id="2513075at2"/>
<dbReference type="PaxDb" id="166486-ERS852572_00120"/>
<dbReference type="EMBL" id="CYXZ01000001">
    <property type="protein sequence ID" value="CUM71765.1"/>
    <property type="molecule type" value="Genomic_DNA"/>
</dbReference>
<sequence>MTKEEKIARYSKLNQEVVPGKNAMANKAVQELAERHHAKYIDINDPLKDRDGNLKAEYTIEGMHIKEEGYRAIFDLFMGYAKEPRWNV</sequence>
<dbReference type="STRING" id="166486.ERS852572_00120"/>
<dbReference type="SUPFAM" id="SSF52266">
    <property type="entry name" value="SGNH hydrolase"/>
    <property type="match status" value="1"/>
</dbReference>
<dbReference type="RefSeq" id="WP_006856870.1">
    <property type="nucleotide sequence ID" value="NZ_CABIYH010000001.1"/>
</dbReference>
<name>A0A173R1T2_9FIRM</name>
<accession>A0A173R1T2</accession>